<keyword evidence="1" id="KW-0479">Metal-binding</keyword>
<evidence type="ECO:0000313" key="5">
    <source>
        <dbReference type="EMBL" id="KAG2582917.1"/>
    </source>
</evidence>
<evidence type="ECO:0000256" key="2">
    <source>
        <dbReference type="SAM" id="Coils"/>
    </source>
</evidence>
<keyword evidence="1" id="KW-0863">Zinc-finger</keyword>
<dbReference type="GO" id="GO:0003676">
    <property type="term" value="F:nucleic acid binding"/>
    <property type="evidence" value="ECO:0007669"/>
    <property type="project" value="InterPro"/>
</dbReference>
<accession>A0A8T0RAR5</accession>
<feature type="coiled-coil region" evidence="2">
    <location>
        <begin position="298"/>
        <end position="325"/>
    </location>
</feature>
<evidence type="ECO:0000259" key="4">
    <source>
        <dbReference type="PROSITE" id="PS50158"/>
    </source>
</evidence>
<dbReference type="Gene3D" id="4.10.60.10">
    <property type="entry name" value="Zinc finger, CCHC-type"/>
    <property type="match status" value="1"/>
</dbReference>
<comment type="caution">
    <text evidence="5">The sequence shown here is derived from an EMBL/GenBank/DDBJ whole genome shotgun (WGS) entry which is preliminary data.</text>
</comment>
<evidence type="ECO:0000256" key="1">
    <source>
        <dbReference type="PROSITE-ProRule" id="PRU00047"/>
    </source>
</evidence>
<feature type="compositionally biased region" description="Basic residues" evidence="3">
    <location>
        <begin position="384"/>
        <end position="394"/>
    </location>
</feature>
<feature type="coiled-coil region" evidence="2">
    <location>
        <begin position="161"/>
        <end position="219"/>
    </location>
</feature>
<feature type="region of interest" description="Disordered" evidence="3">
    <location>
        <begin position="81"/>
        <end position="137"/>
    </location>
</feature>
<feature type="domain" description="CCHC-type" evidence="4">
    <location>
        <begin position="401"/>
        <end position="415"/>
    </location>
</feature>
<dbReference type="SUPFAM" id="SSF57756">
    <property type="entry name" value="Retrovirus zinc finger-like domains"/>
    <property type="match status" value="1"/>
</dbReference>
<keyword evidence="1" id="KW-0862">Zinc</keyword>
<feature type="domain" description="CCHC-type" evidence="4">
    <location>
        <begin position="461"/>
        <end position="476"/>
    </location>
</feature>
<dbReference type="Pfam" id="PF00098">
    <property type="entry name" value="zf-CCHC"/>
    <property type="match status" value="1"/>
</dbReference>
<dbReference type="EMBL" id="CM029047">
    <property type="protein sequence ID" value="KAG2582917.1"/>
    <property type="molecule type" value="Genomic_DNA"/>
</dbReference>
<evidence type="ECO:0000313" key="6">
    <source>
        <dbReference type="Proteomes" id="UP000823388"/>
    </source>
</evidence>
<organism evidence="5 6">
    <name type="scientific">Panicum virgatum</name>
    <name type="common">Blackwell switchgrass</name>
    <dbReference type="NCBI Taxonomy" id="38727"/>
    <lineage>
        <taxon>Eukaryota</taxon>
        <taxon>Viridiplantae</taxon>
        <taxon>Streptophyta</taxon>
        <taxon>Embryophyta</taxon>
        <taxon>Tracheophyta</taxon>
        <taxon>Spermatophyta</taxon>
        <taxon>Magnoliopsida</taxon>
        <taxon>Liliopsida</taxon>
        <taxon>Poales</taxon>
        <taxon>Poaceae</taxon>
        <taxon>PACMAD clade</taxon>
        <taxon>Panicoideae</taxon>
        <taxon>Panicodae</taxon>
        <taxon>Paniceae</taxon>
        <taxon>Panicinae</taxon>
        <taxon>Panicum</taxon>
        <taxon>Panicum sect. Hiantes</taxon>
    </lineage>
</organism>
<dbReference type="PROSITE" id="PS50158">
    <property type="entry name" value="ZF_CCHC"/>
    <property type="match status" value="2"/>
</dbReference>
<evidence type="ECO:0000256" key="3">
    <source>
        <dbReference type="SAM" id="MobiDB-lite"/>
    </source>
</evidence>
<protein>
    <recommendedName>
        <fullName evidence="4">CCHC-type domain-containing protein</fullName>
    </recommendedName>
</protein>
<dbReference type="Proteomes" id="UP000823388">
    <property type="component" value="Chromosome 6K"/>
</dbReference>
<gene>
    <name evidence="5" type="ORF">PVAP13_6KG162200</name>
</gene>
<feature type="compositionally biased region" description="Polar residues" evidence="3">
    <location>
        <begin position="346"/>
        <end position="357"/>
    </location>
</feature>
<name>A0A8T0RAR5_PANVG</name>
<proteinExistence type="predicted"/>
<dbReference type="InterPro" id="IPR001878">
    <property type="entry name" value="Znf_CCHC"/>
</dbReference>
<dbReference type="SMART" id="SM00343">
    <property type="entry name" value="ZnF_C2HC"/>
    <property type="match status" value="2"/>
</dbReference>
<feature type="region of interest" description="Disordered" evidence="3">
    <location>
        <begin position="346"/>
        <end position="394"/>
    </location>
</feature>
<dbReference type="AlphaFoldDB" id="A0A8T0RAR5"/>
<dbReference type="InterPro" id="IPR036875">
    <property type="entry name" value="Znf_CCHC_sf"/>
</dbReference>
<dbReference type="GO" id="GO:0008270">
    <property type="term" value="F:zinc ion binding"/>
    <property type="evidence" value="ECO:0007669"/>
    <property type="project" value="UniProtKB-KW"/>
</dbReference>
<sequence length="538" mass="61162">MGPSFEQIVESSILPDDFDNLFELSIEELKRSICNRRVINLLFRNTDRELSDLINNEDKLKETRIDAHRLWKFIKSICEEDSDDEDQEEDEESLEECTTTETHTHPLVTPPKDQEAESIKSDGSLVEPVRPSTSSSDVDHKCLMARTDENTKEDEVQIEAIKALNQVLEKIKQEQASLAQRYHELSNDYANANNSVIHVASLEKENQMLKAQVESLTSKCVTLQGTHNELEYSNEKLADSHTKLEIAHEVVITSVKSYQPLSHTCTYSQPSIMLSCDKLCCSHATNTCVEHVIAESCDDLIAEENDQLKREVEELKIEMIKLKNKGQVQPSQDNCDDIVKKLEKGSNLTTSAPQQGQSKRKSLVQVKKPNMGQKEFTCPMQPKNKTKPSRKEKQRARTRACFKCKEKGHLIAACPILESETTQPHPYKSKQVKDTNVMPKMKQVLSNGHNVQSRKAKHRTCYTCREKRHLGKDCPKGNPQTSNLVQYDFTKLRNDKADTCAIRVIKSPRTSIRAVWVPKHLLTNLDGPNKVWVPKGTC</sequence>
<keyword evidence="6" id="KW-1185">Reference proteome</keyword>
<reference evidence="5" key="1">
    <citation type="submission" date="2020-05" db="EMBL/GenBank/DDBJ databases">
        <title>WGS assembly of Panicum virgatum.</title>
        <authorList>
            <person name="Lovell J.T."/>
            <person name="Jenkins J."/>
            <person name="Shu S."/>
            <person name="Juenger T.E."/>
            <person name="Schmutz J."/>
        </authorList>
    </citation>
    <scope>NUCLEOTIDE SEQUENCE</scope>
    <source>
        <strain evidence="5">AP13</strain>
    </source>
</reference>
<keyword evidence="2" id="KW-0175">Coiled coil</keyword>
<feature type="compositionally biased region" description="Acidic residues" evidence="3">
    <location>
        <begin position="81"/>
        <end position="95"/>
    </location>
</feature>